<proteinExistence type="predicted"/>
<accession>A0A8H6EAM1</accession>
<dbReference type="EMBL" id="SPNV01000042">
    <property type="protein sequence ID" value="KAF5863925.1"/>
    <property type="molecule type" value="Genomic_DNA"/>
</dbReference>
<comment type="caution">
    <text evidence="2">The sequence shown here is derived from an EMBL/GenBank/DDBJ whole genome shotgun (WGS) entry which is preliminary data.</text>
</comment>
<evidence type="ECO:0000313" key="3">
    <source>
        <dbReference type="Proteomes" id="UP000541154"/>
    </source>
</evidence>
<evidence type="ECO:0000313" key="2">
    <source>
        <dbReference type="EMBL" id="KAF5863925.1"/>
    </source>
</evidence>
<gene>
    <name evidence="2" type="ORF">ETB97_009032</name>
</gene>
<organism evidence="2 3">
    <name type="scientific">Petromyces alliaceus</name>
    <name type="common">Aspergillus alliaceus</name>
    <dbReference type="NCBI Taxonomy" id="209559"/>
    <lineage>
        <taxon>Eukaryota</taxon>
        <taxon>Fungi</taxon>
        <taxon>Dikarya</taxon>
        <taxon>Ascomycota</taxon>
        <taxon>Pezizomycotina</taxon>
        <taxon>Eurotiomycetes</taxon>
        <taxon>Eurotiomycetidae</taxon>
        <taxon>Eurotiales</taxon>
        <taxon>Aspergillaceae</taxon>
        <taxon>Aspergillus</taxon>
        <taxon>Aspergillus subgen. Circumdati</taxon>
    </lineage>
</organism>
<feature type="compositionally biased region" description="Low complexity" evidence="1">
    <location>
        <begin position="283"/>
        <end position="297"/>
    </location>
</feature>
<feature type="region of interest" description="Disordered" evidence="1">
    <location>
        <begin position="264"/>
        <end position="297"/>
    </location>
</feature>
<sequence>MKDAIHEEGWYFAQDFQFIGTSDVGYTGLQPRPDVGSETFIHAVFSSFVNGTISQDANCHDGADGGPGVSCAVDLPGNYSNMYHLRVQNTRDTTWNGTLIDTVTGVETHIGSYTLPKGSLGVQGNQVGFVEWWPFNNGLPATCDSLSQTSVVFGVPTTSTKGVGPGELKNAYEVYDCAGKQDFKSQRLSDGVEVKVGKIHIGSYKLPPGGGGITGFQNGSMANMSVVFGKPITSVDSAVSSDLGDVQSSSDCAQYGSRKDIDGVEVYIHSGNSSDEGKNQDTPQESPSPVQPAQAAA</sequence>
<protein>
    <submittedName>
        <fullName evidence="2">Uncharacterized protein</fullName>
    </submittedName>
</protein>
<dbReference type="Proteomes" id="UP000541154">
    <property type="component" value="Unassembled WGS sequence"/>
</dbReference>
<evidence type="ECO:0000256" key="1">
    <source>
        <dbReference type="SAM" id="MobiDB-lite"/>
    </source>
</evidence>
<reference evidence="2 3" key="1">
    <citation type="submission" date="2019-04" db="EMBL/GenBank/DDBJ databases">
        <title>Aspergillus burnettii sp. nov., novel species from soil in southeast Queensland.</title>
        <authorList>
            <person name="Gilchrist C.L.M."/>
            <person name="Pitt J.I."/>
            <person name="Lange L."/>
            <person name="Lacey H.J."/>
            <person name="Vuong D."/>
            <person name="Midgley D.J."/>
            <person name="Greenfield P."/>
            <person name="Bradbury M."/>
            <person name="Lacey E."/>
            <person name="Busk P.K."/>
            <person name="Pilgaard B."/>
            <person name="Chooi Y.H."/>
            <person name="Piggott A.M."/>
        </authorList>
    </citation>
    <scope>NUCLEOTIDE SEQUENCE [LARGE SCALE GENOMIC DNA]</scope>
    <source>
        <strain evidence="2 3">FRR 5400</strain>
    </source>
</reference>
<name>A0A8H6EAM1_PETAA</name>
<keyword evidence="3" id="KW-1185">Reference proteome</keyword>
<dbReference type="AlphaFoldDB" id="A0A8H6EAM1"/>